<accession>A0A4C2A5Y5</accession>
<feature type="compositionally biased region" description="Basic and acidic residues" evidence="1">
    <location>
        <begin position="48"/>
        <end position="66"/>
    </location>
</feature>
<feature type="region of interest" description="Disordered" evidence="1">
    <location>
        <begin position="75"/>
        <end position="117"/>
    </location>
</feature>
<evidence type="ECO:0000313" key="3">
    <source>
        <dbReference type="Proteomes" id="UP000299102"/>
    </source>
</evidence>
<protein>
    <submittedName>
        <fullName evidence="2">Uncharacterized protein</fullName>
    </submittedName>
</protein>
<feature type="region of interest" description="Disordered" evidence="1">
    <location>
        <begin position="47"/>
        <end position="66"/>
    </location>
</feature>
<dbReference type="Proteomes" id="UP000299102">
    <property type="component" value="Unassembled WGS sequence"/>
</dbReference>
<keyword evidence="3" id="KW-1185">Reference proteome</keyword>
<evidence type="ECO:0000313" key="2">
    <source>
        <dbReference type="EMBL" id="GBP94405.1"/>
    </source>
</evidence>
<name>A0A4C2A5Y5_EUMVA</name>
<dbReference type="AlphaFoldDB" id="A0A4C2A5Y5"/>
<comment type="caution">
    <text evidence="2">The sequence shown here is derived from an EMBL/GenBank/DDBJ whole genome shotgun (WGS) entry which is preliminary data.</text>
</comment>
<proteinExistence type="predicted"/>
<reference evidence="2 3" key="1">
    <citation type="journal article" date="2019" name="Commun. Biol.">
        <title>The bagworm genome reveals a unique fibroin gene that provides high tensile strength.</title>
        <authorList>
            <person name="Kono N."/>
            <person name="Nakamura H."/>
            <person name="Ohtoshi R."/>
            <person name="Tomita M."/>
            <person name="Numata K."/>
            <person name="Arakawa K."/>
        </authorList>
    </citation>
    <scope>NUCLEOTIDE SEQUENCE [LARGE SCALE GENOMIC DNA]</scope>
</reference>
<feature type="compositionally biased region" description="Basic residues" evidence="1">
    <location>
        <begin position="75"/>
        <end position="90"/>
    </location>
</feature>
<feature type="compositionally biased region" description="Basic and acidic residues" evidence="1">
    <location>
        <begin position="104"/>
        <end position="117"/>
    </location>
</feature>
<sequence length="117" mass="12952">MSHLKVAFKSSTSIEPYELHGVSAPRAAVAEPRCTHGTARTANYAVTERGRTARDPKRPPERDYRESMALCANARARKLQGRRRPSRRRSGLSAPPGAGTTRAADCDPERDLQREHS</sequence>
<organism evidence="2 3">
    <name type="scientific">Eumeta variegata</name>
    <name type="common">Bagworm moth</name>
    <name type="synonym">Eumeta japonica</name>
    <dbReference type="NCBI Taxonomy" id="151549"/>
    <lineage>
        <taxon>Eukaryota</taxon>
        <taxon>Metazoa</taxon>
        <taxon>Ecdysozoa</taxon>
        <taxon>Arthropoda</taxon>
        <taxon>Hexapoda</taxon>
        <taxon>Insecta</taxon>
        <taxon>Pterygota</taxon>
        <taxon>Neoptera</taxon>
        <taxon>Endopterygota</taxon>
        <taxon>Lepidoptera</taxon>
        <taxon>Glossata</taxon>
        <taxon>Ditrysia</taxon>
        <taxon>Tineoidea</taxon>
        <taxon>Psychidae</taxon>
        <taxon>Oiketicinae</taxon>
        <taxon>Eumeta</taxon>
    </lineage>
</organism>
<gene>
    <name evidence="2" type="ORF">EVAR_96652_1</name>
</gene>
<evidence type="ECO:0000256" key="1">
    <source>
        <dbReference type="SAM" id="MobiDB-lite"/>
    </source>
</evidence>
<dbReference type="EMBL" id="BGZK01002500">
    <property type="protein sequence ID" value="GBP94405.1"/>
    <property type="molecule type" value="Genomic_DNA"/>
</dbReference>